<comment type="caution">
    <text evidence="2">The sequence shown here is derived from an EMBL/GenBank/DDBJ whole genome shotgun (WGS) entry which is preliminary data.</text>
</comment>
<organism evidence="2 3">
    <name type="scientific">Rahnella bonaserana</name>
    <dbReference type="NCBI Taxonomy" id="2816248"/>
    <lineage>
        <taxon>Bacteria</taxon>
        <taxon>Pseudomonadati</taxon>
        <taxon>Pseudomonadota</taxon>
        <taxon>Gammaproteobacteria</taxon>
        <taxon>Enterobacterales</taxon>
        <taxon>Yersiniaceae</taxon>
        <taxon>Rahnella</taxon>
    </lineage>
</organism>
<evidence type="ECO:0000256" key="1">
    <source>
        <dbReference type="SAM" id="SignalP"/>
    </source>
</evidence>
<dbReference type="Proteomes" id="UP000734343">
    <property type="component" value="Unassembled WGS sequence"/>
</dbReference>
<proteinExistence type="predicted"/>
<accession>A0ABS6LT67</accession>
<dbReference type="EMBL" id="JAFMOW010000058">
    <property type="protein sequence ID" value="MBU9855229.1"/>
    <property type="molecule type" value="Genomic_DNA"/>
</dbReference>
<keyword evidence="1" id="KW-0732">Signal</keyword>
<dbReference type="PANTHER" id="PTHR33420">
    <property type="entry name" value="FIMBRIAL SUBUNIT ELFA-RELATED"/>
    <property type="match status" value="1"/>
</dbReference>
<gene>
    <name evidence="2" type="ORF">J1778_08025</name>
</gene>
<dbReference type="PANTHER" id="PTHR33420:SF5">
    <property type="entry name" value="FIMBRIAL SUBUNIT"/>
    <property type="match status" value="1"/>
</dbReference>
<evidence type="ECO:0000313" key="3">
    <source>
        <dbReference type="Proteomes" id="UP000734343"/>
    </source>
</evidence>
<sequence>MKKLALVLFLAGLANSAWAADSIDVQFKGTLTNPTCTATFTGSTGTDLHFPTMKASVFNSLQQGAIVPGDTVPGYIKFTSCGGGVTAVNIQFVGKSVSGYGFQGKAMYFTQGAATSQLGMVLFKSSSDTSEDNAIPVSSATTAIRYPLASMVKEGSDYKYNVFGRLVLAKPANPVVTGDLTASGVINISYE</sequence>
<name>A0ABS6LT67_9GAMM</name>
<evidence type="ECO:0000313" key="2">
    <source>
        <dbReference type="EMBL" id="MBU9855229.1"/>
    </source>
</evidence>
<keyword evidence="3" id="KW-1185">Reference proteome</keyword>
<feature type="signal peptide" evidence="1">
    <location>
        <begin position="1"/>
        <end position="19"/>
    </location>
</feature>
<feature type="chain" id="PRO_5045600314" description="Fimbrial protein" evidence="1">
    <location>
        <begin position="20"/>
        <end position="191"/>
    </location>
</feature>
<protein>
    <recommendedName>
        <fullName evidence="4">Fimbrial protein</fullName>
    </recommendedName>
</protein>
<dbReference type="RefSeq" id="WP_217172724.1">
    <property type="nucleotide sequence ID" value="NZ_JAFMOW010000058.1"/>
</dbReference>
<reference evidence="2 3" key="1">
    <citation type="submission" date="2021-03" db="EMBL/GenBank/DDBJ databases">
        <title>Five novel Rahnella species.</title>
        <authorList>
            <person name="Brady C."/>
            <person name="Asselin J."/>
            <person name="Beer S."/>
            <person name="Bruberg M.B."/>
            <person name="Crampton B."/>
            <person name="Venter S."/>
            <person name="Arnold D."/>
            <person name="Denman S."/>
        </authorList>
    </citation>
    <scope>NUCLEOTIDE SEQUENCE [LARGE SCALE GENOMIC DNA]</scope>
    <source>
        <strain evidence="2 3">H11b</strain>
    </source>
</reference>
<dbReference type="InterPro" id="IPR050263">
    <property type="entry name" value="Bact_Fimbrial_Adh_Pro"/>
</dbReference>
<evidence type="ECO:0008006" key="4">
    <source>
        <dbReference type="Google" id="ProtNLM"/>
    </source>
</evidence>